<accession>A0A5B8I2Z0</accession>
<dbReference type="EMBL" id="CP042220">
    <property type="protein sequence ID" value="QDX29071.1"/>
    <property type="molecule type" value="Genomic_DNA"/>
</dbReference>
<reference evidence="1 2" key="1">
    <citation type="journal article" date="2019" name="Environ. Microbiol.">
        <title>The phytopathogenic nature of Dickeya aquatica 174/2 and the dynamic early evolution of Dickeya pathogenicity.</title>
        <authorList>
            <person name="Duprey A."/>
            <person name="Taib N."/>
            <person name="Leonard S."/>
            <person name="Garin T."/>
            <person name="Flandrois J.P."/>
            <person name="Nasser W."/>
            <person name="Brochier-Armanet C."/>
            <person name="Reverchon S."/>
        </authorList>
    </citation>
    <scope>NUCLEOTIDE SEQUENCE [LARGE SCALE GENOMIC DNA]</scope>
    <source>
        <strain evidence="1 2">NCPPB 569</strain>
    </source>
</reference>
<dbReference type="KEGG" id="dic:Dpoa569_0000778"/>
<proteinExistence type="predicted"/>
<protein>
    <submittedName>
        <fullName evidence="1">Uncharacterized protein</fullName>
    </submittedName>
</protein>
<keyword evidence="2" id="KW-1185">Reference proteome</keyword>
<name>A0A5B8I2Z0_9GAMM</name>
<dbReference type="AlphaFoldDB" id="A0A5B8I2Z0"/>
<dbReference type="Proteomes" id="UP000320591">
    <property type="component" value="Chromosome"/>
</dbReference>
<gene>
    <name evidence="1" type="ORF">Dpoa569_0000778</name>
</gene>
<sequence length="359" mass="41396">MNIITAKNISLLFDDDISEARLLSLATEIELPQRLSWLYILANVRDNKLLDKYDDLLSHPESKNRVKRFDEIYAKTKHYFNSCYCNVDRSALAEDIVEITQNIARQTQWDDLNFSPEHPEYMRFEYLNPFLHNFSSVQHVCQALNIDCVNYAPDSALININGYEIEIVSDSDNYADLRVEEGLRSASIALNAADFTQLTTREALELAHEIGHCRNHLTCPHPCGDFALPFWDTELPAFEEEWRLCTASSPHLDLRAWSLEAIKQSVFALFPLLAPEYGVERAFRYALDNNPLYCSSRKTPEWLLTKAPLFVWTGVPYVQYFLSLAHLILRHGQVNTHLEKLLARSYSRFTLRVLSADAE</sequence>
<evidence type="ECO:0000313" key="2">
    <source>
        <dbReference type="Proteomes" id="UP000320591"/>
    </source>
</evidence>
<evidence type="ECO:0000313" key="1">
    <source>
        <dbReference type="EMBL" id="QDX29071.1"/>
    </source>
</evidence>
<organism evidence="1 2">
    <name type="scientific">Dickeya poaceiphila</name>
    <dbReference type="NCBI Taxonomy" id="568768"/>
    <lineage>
        <taxon>Bacteria</taxon>
        <taxon>Pseudomonadati</taxon>
        <taxon>Pseudomonadota</taxon>
        <taxon>Gammaproteobacteria</taxon>
        <taxon>Enterobacterales</taxon>
        <taxon>Pectobacteriaceae</taxon>
        <taxon>Dickeya</taxon>
    </lineage>
</organism>
<dbReference type="RefSeq" id="WP_042872541.1">
    <property type="nucleotide sequence ID" value="NZ_CM001975.1"/>
</dbReference>